<dbReference type="PIRSF" id="PIRSF033909">
    <property type="entry name" value="UCP033909"/>
    <property type="match status" value="1"/>
</dbReference>
<gene>
    <name evidence="2" type="ORF">CFBP5473_00240</name>
    <name evidence="3" type="ORF">J5285_05150</name>
</gene>
<accession>A0A4D7DKU2</accession>
<dbReference type="EMBL" id="CP039691">
    <property type="protein sequence ID" value="QCI96488.1"/>
    <property type="molecule type" value="Genomic_DNA"/>
</dbReference>
<evidence type="ECO:0000313" key="2">
    <source>
        <dbReference type="EMBL" id="QCI96488.1"/>
    </source>
</evidence>
<reference evidence="3 5" key="2">
    <citation type="submission" date="2021-03" db="EMBL/GenBank/DDBJ databases">
        <title>Rapid diversification of plasmids in a genus of pathogenic and nitrogen fixing bacteria.</title>
        <authorList>
            <person name="Weisberg A.J."/>
            <person name="Miller M."/>
            <person name="Ream W."/>
            <person name="Grunwald N.J."/>
            <person name="Chang J.H."/>
        </authorList>
    </citation>
    <scope>NUCLEOTIDE SEQUENCE [LARGE SCALE GENOMIC DNA]</scope>
    <source>
        <strain evidence="3 5">AF3.44</strain>
    </source>
</reference>
<evidence type="ECO:0000256" key="1">
    <source>
        <dbReference type="SAM" id="SignalP"/>
    </source>
</evidence>
<dbReference type="OrthoDB" id="9797755at2"/>
<dbReference type="Proteomes" id="UP000298545">
    <property type="component" value="Chromosome circular"/>
</dbReference>
<organism evidence="2 4">
    <name type="scientific">Agrobacterium larrymoorei</name>
    <dbReference type="NCBI Taxonomy" id="160699"/>
    <lineage>
        <taxon>Bacteria</taxon>
        <taxon>Pseudomonadati</taxon>
        <taxon>Pseudomonadota</taxon>
        <taxon>Alphaproteobacteria</taxon>
        <taxon>Hyphomicrobiales</taxon>
        <taxon>Rhizobiaceae</taxon>
        <taxon>Rhizobium/Agrobacterium group</taxon>
        <taxon>Agrobacterium</taxon>
    </lineage>
</organism>
<dbReference type="InterPro" id="IPR010297">
    <property type="entry name" value="DUF900_hydrolase"/>
</dbReference>
<evidence type="ECO:0000313" key="5">
    <source>
        <dbReference type="Proteomes" id="UP000826513"/>
    </source>
</evidence>
<keyword evidence="1" id="KW-0732">Signal</keyword>
<reference evidence="2 4" key="1">
    <citation type="submission" date="2019-04" db="EMBL/GenBank/DDBJ databases">
        <title>Complete genome sequence of Agrobacterium larrymoorei CFBP5473.</title>
        <authorList>
            <person name="Haryono M."/>
            <person name="Chou L."/>
            <person name="Lin Y.-C."/>
            <person name="Lai E.-M."/>
            <person name="Kuo C.-H."/>
        </authorList>
    </citation>
    <scope>NUCLEOTIDE SEQUENCE [LARGE SCALE GENOMIC DNA]</scope>
    <source>
        <strain evidence="2 4">CFBP5473</strain>
    </source>
</reference>
<dbReference type="SUPFAM" id="SSF53474">
    <property type="entry name" value="alpha/beta-Hydrolases"/>
    <property type="match status" value="1"/>
</dbReference>
<dbReference type="InterPro" id="IPR014586">
    <property type="entry name" value="UCP033909"/>
</dbReference>
<name>A0A4D7DKU2_9HYPH</name>
<dbReference type="InterPro" id="IPR029058">
    <property type="entry name" value="AB_hydrolase_fold"/>
</dbReference>
<feature type="chain" id="PRO_5044606214" evidence="1">
    <location>
        <begin position="19"/>
        <end position="369"/>
    </location>
</feature>
<proteinExistence type="predicted"/>
<keyword evidence="2" id="KW-0378">Hydrolase</keyword>
<dbReference type="PANTHER" id="PTHR36513">
    <property type="entry name" value="ABC TRANSMEMBRANE TYPE-1 DOMAIN-CONTAINING PROTEIN"/>
    <property type="match status" value="1"/>
</dbReference>
<keyword evidence="5" id="KW-1185">Reference proteome</keyword>
<protein>
    <submittedName>
        <fullName evidence="2">Alpha/beta fold hydrolase</fullName>
    </submittedName>
    <submittedName>
        <fullName evidence="3">Alpha/beta hydrolase</fullName>
    </submittedName>
</protein>
<dbReference type="Gene3D" id="3.40.50.1820">
    <property type="entry name" value="alpha/beta hydrolase"/>
    <property type="match status" value="1"/>
</dbReference>
<dbReference type="STRING" id="1367849.GCA_000518585_01705"/>
<evidence type="ECO:0000313" key="3">
    <source>
        <dbReference type="EMBL" id="QYA08093.1"/>
    </source>
</evidence>
<evidence type="ECO:0000313" key="4">
    <source>
        <dbReference type="Proteomes" id="UP000298545"/>
    </source>
</evidence>
<dbReference type="Pfam" id="PF05990">
    <property type="entry name" value="DUF900"/>
    <property type="match status" value="1"/>
</dbReference>
<dbReference type="RefSeq" id="WP_027674528.1">
    <property type="nucleotide sequence ID" value="NZ_CP039691.1"/>
</dbReference>
<dbReference type="PANTHER" id="PTHR36513:SF1">
    <property type="entry name" value="TRANSMEMBRANE PROTEIN"/>
    <property type="match status" value="1"/>
</dbReference>
<dbReference type="Proteomes" id="UP000826513">
    <property type="component" value="Chromosome 1"/>
</dbReference>
<dbReference type="AlphaFoldDB" id="A0A4D7DKU2"/>
<feature type="signal peptide" evidence="1">
    <location>
        <begin position="1"/>
        <end position="18"/>
    </location>
</feature>
<dbReference type="EMBL" id="CP072167">
    <property type="protein sequence ID" value="QYA08093.1"/>
    <property type="molecule type" value="Genomic_DNA"/>
</dbReference>
<dbReference type="GO" id="GO:0016787">
    <property type="term" value="F:hydrolase activity"/>
    <property type="evidence" value="ECO:0007669"/>
    <property type="project" value="UniProtKB-KW"/>
</dbReference>
<sequence length="369" mass="39970">MRKLFPLFLALSLLNSCATRPGADVLQAVNTRKTGTKTIEAFVVSTREQKEGKTLAFGAGRAEAPNYARFDISIPSDHKKGKIEWASGKPDAATDFVVTRQAMLSRNAFNDDLGNILKSGKDVGLFVHGYNYSYQEALFRATQMAADADINGVPLVFSWPSLADVTGYVADKESATYSRDALAQVLTDLARKSPRKNIIVFGHSMGGWLVMEALRQLRLEGRNDVIAKLQVVLAAPDIDTDVFRKQIEVVGRLDPPLTVLVSKDDRALMASSFLGGERSRLGALDVTDPEISKAAEKAGVQLVDISELDSTDGLNHDRYANLAALLPKLDEKRRGGSNDLGRAGAFVFDAVGATISSPFRLASKVVNPN</sequence>
<dbReference type="KEGG" id="alf:CFBP5473_00240"/>